<evidence type="ECO:0000256" key="3">
    <source>
        <dbReference type="ARBA" id="ARBA00023125"/>
    </source>
</evidence>
<dbReference type="GO" id="GO:0003700">
    <property type="term" value="F:DNA-binding transcription factor activity"/>
    <property type="evidence" value="ECO:0007669"/>
    <property type="project" value="InterPro"/>
</dbReference>
<feature type="region of interest" description="Disordered" evidence="6">
    <location>
        <begin position="249"/>
        <end position="273"/>
    </location>
</feature>
<evidence type="ECO:0000313" key="10">
    <source>
        <dbReference type="Proteomes" id="UP001420932"/>
    </source>
</evidence>
<comment type="subcellular location">
    <subcellularLocation>
        <location evidence="1">Nucleus</location>
    </subcellularLocation>
</comment>
<feature type="region of interest" description="Disordered" evidence="6">
    <location>
        <begin position="90"/>
        <end position="198"/>
    </location>
</feature>
<feature type="region of interest" description="Disordered" evidence="6">
    <location>
        <begin position="298"/>
        <end position="372"/>
    </location>
</feature>
<dbReference type="InterPro" id="IPR005333">
    <property type="entry name" value="Transcription_factor_TCP"/>
</dbReference>
<dbReference type="PANTHER" id="PTHR31072:SF93">
    <property type="entry name" value="TRANSCRIPTION FACTOR TCP24"/>
    <property type="match status" value="1"/>
</dbReference>
<dbReference type="PROSITE" id="PS51369">
    <property type="entry name" value="TCP"/>
    <property type="match status" value="1"/>
</dbReference>
<organism evidence="9 10">
    <name type="scientific">Stephania yunnanensis</name>
    <dbReference type="NCBI Taxonomy" id="152371"/>
    <lineage>
        <taxon>Eukaryota</taxon>
        <taxon>Viridiplantae</taxon>
        <taxon>Streptophyta</taxon>
        <taxon>Embryophyta</taxon>
        <taxon>Tracheophyta</taxon>
        <taxon>Spermatophyta</taxon>
        <taxon>Magnoliopsida</taxon>
        <taxon>Ranunculales</taxon>
        <taxon>Menispermaceae</taxon>
        <taxon>Menispermoideae</taxon>
        <taxon>Cissampelideae</taxon>
        <taxon>Stephania</taxon>
    </lineage>
</organism>
<feature type="compositionally biased region" description="Low complexity" evidence="6">
    <location>
        <begin position="263"/>
        <end position="273"/>
    </location>
</feature>
<evidence type="ECO:0000313" key="9">
    <source>
        <dbReference type="EMBL" id="KAK9114769.1"/>
    </source>
</evidence>
<evidence type="ECO:0000259" key="8">
    <source>
        <dbReference type="PROSITE" id="PS51370"/>
    </source>
</evidence>
<evidence type="ECO:0000256" key="2">
    <source>
        <dbReference type="ARBA" id="ARBA00023015"/>
    </source>
</evidence>
<dbReference type="GO" id="GO:0043565">
    <property type="term" value="F:sequence-specific DNA binding"/>
    <property type="evidence" value="ECO:0007669"/>
    <property type="project" value="TreeGrafter"/>
</dbReference>
<dbReference type="GO" id="GO:0005634">
    <property type="term" value="C:nucleus"/>
    <property type="evidence" value="ECO:0007669"/>
    <property type="project" value="UniProtKB-SubCell"/>
</dbReference>
<keyword evidence="3" id="KW-0238">DNA-binding</keyword>
<proteinExistence type="predicted"/>
<feature type="domain" description="R" evidence="8">
    <location>
        <begin position="319"/>
        <end position="336"/>
    </location>
</feature>
<dbReference type="PROSITE" id="PS51370">
    <property type="entry name" value="R"/>
    <property type="match status" value="1"/>
</dbReference>
<dbReference type="EMBL" id="JBBNAF010000009">
    <property type="protein sequence ID" value="KAK9114769.1"/>
    <property type="molecule type" value="Genomic_DNA"/>
</dbReference>
<feature type="compositionally biased region" description="Basic and acidic residues" evidence="6">
    <location>
        <begin position="317"/>
        <end position="338"/>
    </location>
</feature>
<evidence type="ECO:0000256" key="1">
    <source>
        <dbReference type="ARBA" id="ARBA00004123"/>
    </source>
</evidence>
<feature type="compositionally biased region" description="Basic residues" evidence="6">
    <location>
        <begin position="299"/>
        <end position="312"/>
    </location>
</feature>
<comment type="caution">
    <text evidence="9">The sequence shown here is derived from an EMBL/GenBank/DDBJ whole genome shotgun (WGS) entry which is preliminary data.</text>
</comment>
<evidence type="ECO:0000256" key="5">
    <source>
        <dbReference type="ARBA" id="ARBA00023242"/>
    </source>
</evidence>
<feature type="region of interest" description="Disordered" evidence="6">
    <location>
        <begin position="1"/>
        <end position="24"/>
    </location>
</feature>
<dbReference type="InterPro" id="IPR017887">
    <property type="entry name" value="TF_TCP_subgr"/>
</dbReference>
<feature type="domain" description="TCP" evidence="7">
    <location>
        <begin position="184"/>
        <end position="242"/>
    </location>
</feature>
<evidence type="ECO:0000259" key="7">
    <source>
        <dbReference type="PROSITE" id="PS51369"/>
    </source>
</evidence>
<dbReference type="GO" id="GO:2000032">
    <property type="term" value="P:regulation of secondary shoot formation"/>
    <property type="evidence" value="ECO:0007669"/>
    <property type="project" value="TreeGrafter"/>
</dbReference>
<feature type="compositionally biased region" description="Polar residues" evidence="6">
    <location>
        <begin position="1"/>
        <end position="14"/>
    </location>
</feature>
<dbReference type="Proteomes" id="UP001420932">
    <property type="component" value="Unassembled WGS sequence"/>
</dbReference>
<accession>A0AAP0IFU4</accession>
<dbReference type="InterPro" id="IPR017888">
    <property type="entry name" value="CYC/TB1_R_domain"/>
</dbReference>
<feature type="compositionally biased region" description="Low complexity" evidence="6">
    <location>
        <begin position="90"/>
        <end position="122"/>
    </location>
</feature>
<feature type="compositionally biased region" description="Basic residues" evidence="6">
    <location>
        <begin position="167"/>
        <end position="190"/>
    </location>
</feature>
<keyword evidence="4" id="KW-0804">Transcription</keyword>
<dbReference type="AlphaFoldDB" id="A0AAP0IFU4"/>
<keyword evidence="10" id="KW-1185">Reference proteome</keyword>
<reference evidence="9 10" key="1">
    <citation type="submission" date="2024-01" db="EMBL/GenBank/DDBJ databases">
        <title>Genome assemblies of Stephania.</title>
        <authorList>
            <person name="Yang L."/>
        </authorList>
    </citation>
    <scope>NUCLEOTIDE SEQUENCE [LARGE SCALE GENOMIC DNA]</scope>
    <source>
        <strain evidence="9">YNDBR</strain>
        <tissue evidence="9">Leaf</tissue>
    </source>
</reference>
<feature type="compositionally biased region" description="Polar residues" evidence="6">
    <location>
        <begin position="360"/>
        <end position="371"/>
    </location>
</feature>
<gene>
    <name evidence="9" type="ORF">Syun_021566</name>
</gene>
<dbReference type="Pfam" id="PF03634">
    <property type="entry name" value="TCP"/>
    <property type="match status" value="1"/>
</dbReference>
<protein>
    <submittedName>
        <fullName evidence="9">Uncharacterized protein</fullName>
    </submittedName>
</protein>
<sequence>MYPTTANNNSYEFTTSDHHHHHQTLTPPFLFPVSPSLVNDVDEFVISQHHHHLALLTQYHSTTHPLMMMMMMNTINDTSSEILADESVETTTTTTTTTTTATTNEPYINTTTTTTPTTTTTTLDAVVDDDVGPPNNGKDKQHHCSSGNYSKKGAREDQLAVAARAMMKNHQHSPSPRRRSSTAKKDRHSKIVTAQGPRDRRMRLSLDIARRFFNLQDMLHFDKASKTVEWLLTKSRSAIKELSRGFNSETNKISNCSDHGGKSSTAAAAAGGSSTSECEVLSGVVDADHDDEVMIIKSSKGKRAARKARKATLHPVLARESRARARARARERTMERLRTRSQSQPQPQPQLQPPPHEKNPNSQLRSSCSISTDHDEDQYSFEELGAHHQSCFVVKSHNNKSLEVGTAAHDEVVDDEKGSSRSRSRSLENIIDKSICTSASSSSIFNHATEGIANSFSISRGFMGFDENWDLQSFCANTIINNKNPLSADHNHRFSSYAAKPW</sequence>
<dbReference type="PANTHER" id="PTHR31072">
    <property type="entry name" value="TRANSCRIPTION FACTOR TCP4-RELATED"/>
    <property type="match status" value="1"/>
</dbReference>
<evidence type="ECO:0000256" key="4">
    <source>
        <dbReference type="ARBA" id="ARBA00023163"/>
    </source>
</evidence>
<name>A0AAP0IFU4_9MAGN</name>
<keyword evidence="5" id="KW-0539">Nucleus</keyword>
<keyword evidence="2" id="KW-0805">Transcription regulation</keyword>
<evidence type="ECO:0000256" key="6">
    <source>
        <dbReference type="SAM" id="MobiDB-lite"/>
    </source>
</evidence>